<feature type="compositionally biased region" description="Basic and acidic residues" evidence="1">
    <location>
        <begin position="85"/>
        <end position="95"/>
    </location>
</feature>
<comment type="caution">
    <text evidence="3">The sequence shown here is derived from an EMBL/GenBank/DDBJ whole genome shotgun (WGS) entry which is preliminary data.</text>
</comment>
<dbReference type="NCBIfam" id="TIGR03510">
    <property type="entry name" value="XapX"/>
    <property type="match status" value="1"/>
</dbReference>
<proteinExistence type="predicted"/>
<organism evidence="3 4">
    <name type="scientific">Paraburkholderia tagetis</name>
    <dbReference type="NCBI Taxonomy" id="2913261"/>
    <lineage>
        <taxon>Bacteria</taxon>
        <taxon>Pseudomonadati</taxon>
        <taxon>Pseudomonadota</taxon>
        <taxon>Betaproteobacteria</taxon>
        <taxon>Burkholderiales</taxon>
        <taxon>Burkholderiaceae</taxon>
        <taxon>Paraburkholderia</taxon>
    </lineage>
</organism>
<keyword evidence="2" id="KW-0472">Membrane</keyword>
<evidence type="ECO:0000256" key="1">
    <source>
        <dbReference type="SAM" id="MobiDB-lite"/>
    </source>
</evidence>
<dbReference type="RefSeq" id="WP_238464736.1">
    <property type="nucleotide sequence ID" value="NZ_JAKLJA010000011.1"/>
</dbReference>
<dbReference type="AlphaFoldDB" id="A0A9X1RMA4"/>
<evidence type="ECO:0000256" key="2">
    <source>
        <dbReference type="SAM" id="Phobius"/>
    </source>
</evidence>
<keyword evidence="2" id="KW-1133">Transmembrane helix</keyword>
<evidence type="ECO:0000313" key="4">
    <source>
        <dbReference type="Proteomes" id="UP001139308"/>
    </source>
</evidence>
<feature type="transmembrane region" description="Helical" evidence="2">
    <location>
        <begin position="27"/>
        <end position="49"/>
    </location>
</feature>
<evidence type="ECO:0000313" key="3">
    <source>
        <dbReference type="EMBL" id="MCG5074881.1"/>
    </source>
</evidence>
<keyword evidence="2" id="KW-0812">Transmembrane</keyword>
<feature type="transmembrane region" description="Helical" evidence="2">
    <location>
        <begin position="5"/>
        <end position="21"/>
    </location>
</feature>
<protein>
    <submittedName>
        <fullName evidence="3">XapX domain-containing protein</fullName>
    </submittedName>
</protein>
<name>A0A9X1RMA4_9BURK</name>
<sequence>MKPYIFSFLAGILAGAVYYLIGVQSPAPPTVALVGLLGILAGEQILPVARRMLSGIKLNAAWREAKCSQHMFGSLPGAHVSNAANKDHRDTSTLS</sequence>
<accession>A0A9X1RMA4</accession>
<dbReference type="InterPro" id="IPR009872">
    <property type="entry name" value="DUF1427"/>
</dbReference>
<dbReference type="EMBL" id="JAKLJA010000011">
    <property type="protein sequence ID" value="MCG5074881.1"/>
    <property type="molecule type" value="Genomic_DNA"/>
</dbReference>
<reference evidence="3" key="1">
    <citation type="submission" date="2022-01" db="EMBL/GenBank/DDBJ databases">
        <title>Genome sequence and assembly of Parabukholderia sp. RG36.</title>
        <authorList>
            <person name="Chhetri G."/>
        </authorList>
    </citation>
    <scope>NUCLEOTIDE SEQUENCE</scope>
    <source>
        <strain evidence="3">RG36</strain>
    </source>
</reference>
<dbReference type="Pfam" id="PF07235">
    <property type="entry name" value="DUF1427"/>
    <property type="match status" value="1"/>
</dbReference>
<keyword evidence="4" id="KW-1185">Reference proteome</keyword>
<dbReference type="Proteomes" id="UP001139308">
    <property type="component" value="Unassembled WGS sequence"/>
</dbReference>
<gene>
    <name evidence="3" type="ORF">L5014_16190</name>
</gene>
<feature type="region of interest" description="Disordered" evidence="1">
    <location>
        <begin position="76"/>
        <end position="95"/>
    </location>
</feature>
<dbReference type="InterPro" id="IPR020017">
    <property type="entry name" value="XapX_domain"/>
</dbReference>